<dbReference type="InterPro" id="IPR036397">
    <property type="entry name" value="RNaseH_sf"/>
</dbReference>
<feature type="domain" description="Integrase catalytic" evidence="2">
    <location>
        <begin position="225"/>
        <end position="350"/>
    </location>
</feature>
<dbReference type="InterPro" id="IPR041588">
    <property type="entry name" value="Integrase_H2C2"/>
</dbReference>
<dbReference type="PANTHER" id="PTHR37984:SF15">
    <property type="entry name" value="INTEGRASE CATALYTIC DOMAIN-CONTAINING PROTEIN"/>
    <property type="match status" value="1"/>
</dbReference>
<dbReference type="Gene3D" id="3.30.420.10">
    <property type="entry name" value="Ribonuclease H-like superfamily/Ribonuclease H"/>
    <property type="match status" value="1"/>
</dbReference>
<dbReference type="Pfam" id="PF00665">
    <property type="entry name" value="rve"/>
    <property type="match status" value="1"/>
</dbReference>
<dbReference type="InterPro" id="IPR001584">
    <property type="entry name" value="Integrase_cat-core"/>
</dbReference>
<dbReference type="InterPro" id="IPR050951">
    <property type="entry name" value="Retrovirus_Pol_polyprotein"/>
</dbReference>
<dbReference type="Gene3D" id="1.10.340.70">
    <property type="match status" value="1"/>
</dbReference>
<dbReference type="InterPro" id="IPR012337">
    <property type="entry name" value="RNaseH-like_sf"/>
</dbReference>
<dbReference type="Ensembl" id="ENSCCRT00020058625.1">
    <property type="protein sequence ID" value="ENSCCRP00020053628.1"/>
    <property type="gene ID" value="ENSCCRG00020024196.1"/>
</dbReference>
<name>A0A8C2FBF9_CYPCA</name>
<evidence type="ECO:0000256" key="1">
    <source>
        <dbReference type="ARBA" id="ARBA00039658"/>
    </source>
</evidence>
<dbReference type="Proteomes" id="UP000694701">
    <property type="component" value="Unplaced"/>
</dbReference>
<dbReference type="GO" id="GO:0003676">
    <property type="term" value="F:nucleic acid binding"/>
    <property type="evidence" value="ECO:0007669"/>
    <property type="project" value="InterPro"/>
</dbReference>
<dbReference type="AlphaFoldDB" id="A0A8C2FBF9"/>
<dbReference type="FunFam" id="1.10.340.70:FF:000001">
    <property type="entry name" value="Retrovirus-related Pol polyprotein from transposon gypsy-like Protein"/>
    <property type="match status" value="1"/>
</dbReference>
<dbReference type="SUPFAM" id="SSF53098">
    <property type="entry name" value="Ribonuclease H-like"/>
    <property type="match status" value="1"/>
</dbReference>
<dbReference type="GO" id="GO:0015074">
    <property type="term" value="P:DNA integration"/>
    <property type="evidence" value="ECO:0007669"/>
    <property type="project" value="InterPro"/>
</dbReference>
<dbReference type="FunFam" id="3.30.420.10:FF:000032">
    <property type="entry name" value="Retrovirus-related Pol polyprotein from transposon 297-like Protein"/>
    <property type="match status" value="1"/>
</dbReference>
<dbReference type="PROSITE" id="PS50994">
    <property type="entry name" value="INTEGRASE"/>
    <property type="match status" value="1"/>
</dbReference>
<proteinExistence type="predicted"/>
<accession>A0A8C2FBF9</accession>
<evidence type="ECO:0000313" key="3">
    <source>
        <dbReference type="Ensembl" id="ENSCCRP00020053628.1"/>
    </source>
</evidence>
<organism evidence="3 4">
    <name type="scientific">Cyprinus carpio</name>
    <name type="common">Common carp</name>
    <dbReference type="NCBI Taxonomy" id="7962"/>
    <lineage>
        <taxon>Eukaryota</taxon>
        <taxon>Metazoa</taxon>
        <taxon>Chordata</taxon>
        <taxon>Craniata</taxon>
        <taxon>Vertebrata</taxon>
        <taxon>Euteleostomi</taxon>
        <taxon>Actinopterygii</taxon>
        <taxon>Neopterygii</taxon>
        <taxon>Teleostei</taxon>
        <taxon>Ostariophysi</taxon>
        <taxon>Cypriniformes</taxon>
        <taxon>Cyprinidae</taxon>
        <taxon>Cyprininae</taxon>
        <taxon>Cyprinus</taxon>
    </lineage>
</organism>
<evidence type="ECO:0000313" key="4">
    <source>
        <dbReference type="Proteomes" id="UP000694701"/>
    </source>
</evidence>
<dbReference type="PANTHER" id="PTHR37984">
    <property type="entry name" value="PROTEIN CBG26694"/>
    <property type="match status" value="1"/>
</dbReference>
<reference evidence="3" key="1">
    <citation type="submission" date="2025-08" db="UniProtKB">
        <authorList>
            <consortium name="Ensembl"/>
        </authorList>
    </citation>
    <scope>IDENTIFICATION</scope>
</reference>
<dbReference type="Pfam" id="PF17921">
    <property type="entry name" value="Integrase_H2C2"/>
    <property type="match status" value="1"/>
</dbReference>
<evidence type="ECO:0000259" key="2">
    <source>
        <dbReference type="PROSITE" id="PS50994"/>
    </source>
</evidence>
<sequence>MGAKVIVYTDNNPVAHLQTARLGATEQRWVAQLAAFDYHVKYRSGRENANADALSRVPVEAPLGADVTNVVAVADVQSTAGQSMDGWEAKQLEDKDLDQVRRYVESGKFPMAQEWRAAPLGVKQLLQQRARLVMWDGVLCRRVTDYNTHEARLQIVCPTQQRKEVWEKHHNAVGHLGVERTISCLRRHFFWPGMQTQVQQYHSLCPRCQVKKVDAVPKAPLKPFTVSFPLEVIELDFLSLGRPHDLYQNILVMTDMFSRYAWAIPTRDQTARTTARVLWQSVIQTFGCPMRFHSDQGPNFESQLVAELCSLYGISKSRTTPYHPQGNGMCERFNQTLLSMLRTLEDEKQG</sequence>
<protein>
    <recommendedName>
        <fullName evidence="1">Gypsy retrotransposon integrase-like protein 1</fullName>
    </recommendedName>
</protein>